<evidence type="ECO:0000313" key="3">
    <source>
        <dbReference type="EMBL" id="GAA57642.1"/>
    </source>
</evidence>
<reference key="2">
    <citation type="submission" date="2011-10" db="EMBL/GenBank/DDBJ databases">
        <title>The genome and transcriptome sequence of Clonorchis sinensis provide insights into the carcinogenic liver fluke.</title>
        <authorList>
            <person name="Wang X."/>
            <person name="Huang Y."/>
            <person name="Chen W."/>
            <person name="Liu H."/>
            <person name="Guo L."/>
            <person name="Chen Y."/>
            <person name="Luo F."/>
            <person name="Zhou W."/>
            <person name="Sun J."/>
            <person name="Mao Q."/>
            <person name="Liang P."/>
            <person name="Zhou C."/>
            <person name="Tian Y."/>
            <person name="Men J."/>
            <person name="Lv X."/>
            <person name="Huang L."/>
            <person name="Zhou J."/>
            <person name="Hu Y."/>
            <person name="Li R."/>
            <person name="Zhang F."/>
            <person name="Lei H."/>
            <person name="Li X."/>
            <person name="Hu X."/>
            <person name="Liang C."/>
            <person name="Xu J."/>
            <person name="Wu Z."/>
            <person name="Yu X."/>
        </authorList>
    </citation>
    <scope>NUCLEOTIDE SEQUENCE</scope>
    <source>
        <strain>Henan</strain>
    </source>
</reference>
<keyword evidence="2" id="KW-1133">Transmembrane helix</keyword>
<organism evidence="3 4">
    <name type="scientific">Clonorchis sinensis</name>
    <name type="common">Chinese liver fluke</name>
    <dbReference type="NCBI Taxonomy" id="79923"/>
    <lineage>
        <taxon>Eukaryota</taxon>
        <taxon>Metazoa</taxon>
        <taxon>Spiralia</taxon>
        <taxon>Lophotrochozoa</taxon>
        <taxon>Platyhelminthes</taxon>
        <taxon>Trematoda</taxon>
        <taxon>Digenea</taxon>
        <taxon>Opisthorchiida</taxon>
        <taxon>Opisthorchiata</taxon>
        <taxon>Opisthorchiidae</taxon>
        <taxon>Clonorchis</taxon>
    </lineage>
</organism>
<reference evidence="3" key="1">
    <citation type="journal article" date="2011" name="Genome Biol.">
        <title>The draft genome of the carcinogenic human liver fluke Clonorchis sinensis.</title>
        <authorList>
            <person name="Wang X."/>
            <person name="Chen W."/>
            <person name="Huang Y."/>
            <person name="Sun J."/>
            <person name="Men J."/>
            <person name="Liu H."/>
            <person name="Luo F."/>
            <person name="Guo L."/>
            <person name="Lv X."/>
            <person name="Deng C."/>
            <person name="Zhou C."/>
            <person name="Fan Y."/>
            <person name="Li X."/>
            <person name="Huang L."/>
            <person name="Hu Y."/>
            <person name="Liang C."/>
            <person name="Hu X."/>
            <person name="Xu J."/>
            <person name="Yu X."/>
        </authorList>
    </citation>
    <scope>NUCLEOTIDE SEQUENCE [LARGE SCALE GENOMIC DNA]</scope>
    <source>
        <strain evidence="3">Henan</strain>
    </source>
</reference>
<name>G7YXG2_CLOSI</name>
<proteinExistence type="predicted"/>
<dbReference type="AlphaFoldDB" id="G7YXG2"/>
<keyword evidence="2" id="KW-0472">Membrane</keyword>
<keyword evidence="4" id="KW-1185">Reference proteome</keyword>
<sequence>SKRYNQRKIWSNNRPFAGFRQRKKTDRGNLIGCNLIVRPYYSVIIIIDSITSVFNTDASLPYNHDLFESLIVKKRIKACVFLCGQLLRFHLRLIGRLSEFSRVCCSRFPPRIMTINTANVTSGIDIRAFNTSVLPQSELKQLPGYVKRFRISDISPWIARRDSNLDCGLLAAEGVRRFCQSNSYQTGLLFVALESVIHGPRKRELDLVHWCIVSMMLRDFPYVSISQPVRKAFVFIKKSSLAISLGVCACVLLVLLVIIAAMLLQRRRQPQSDTDRLAANGTKKQKTFRLCTCPSFALSSALECIAEVKNSASSTEECCIVFSFRSLFAVCFASFLQQMSFLSIQGVRSISPKPNRNIHHPLSDVQLSSSSASAVKISIAVRWWFKLPQFRSPMISGDRERSYVLRATARVHEHHSGRGWTMSDNGNQRRSNNDLATKYGSPTLTPPNSAPLVIVFVLDENSETGRINHCQT</sequence>
<protein>
    <submittedName>
        <fullName evidence="3">Uncharacterized protein</fullName>
    </submittedName>
</protein>
<feature type="region of interest" description="Disordered" evidence="1">
    <location>
        <begin position="415"/>
        <end position="444"/>
    </location>
</feature>
<dbReference type="Proteomes" id="UP000008909">
    <property type="component" value="Unassembled WGS sequence"/>
</dbReference>
<dbReference type="EMBL" id="DF144916">
    <property type="protein sequence ID" value="GAA57642.1"/>
    <property type="molecule type" value="Genomic_DNA"/>
</dbReference>
<accession>G7YXG2</accession>
<feature type="non-terminal residue" evidence="3">
    <location>
        <position position="1"/>
    </location>
</feature>
<feature type="compositionally biased region" description="Polar residues" evidence="1">
    <location>
        <begin position="422"/>
        <end position="443"/>
    </location>
</feature>
<evidence type="ECO:0000256" key="1">
    <source>
        <dbReference type="SAM" id="MobiDB-lite"/>
    </source>
</evidence>
<feature type="transmembrane region" description="Helical" evidence="2">
    <location>
        <begin position="240"/>
        <end position="264"/>
    </location>
</feature>
<keyword evidence="2" id="KW-0812">Transmembrane</keyword>
<evidence type="ECO:0000256" key="2">
    <source>
        <dbReference type="SAM" id="Phobius"/>
    </source>
</evidence>
<evidence type="ECO:0000313" key="4">
    <source>
        <dbReference type="Proteomes" id="UP000008909"/>
    </source>
</evidence>
<gene>
    <name evidence="3" type="ORF">CLF_113009</name>
</gene>